<organism evidence="3 4">
    <name type="scientific">Phascolarctobacterium succinatutens YIT 12067</name>
    <dbReference type="NCBI Taxonomy" id="626939"/>
    <lineage>
        <taxon>Bacteria</taxon>
        <taxon>Bacillati</taxon>
        <taxon>Bacillota</taxon>
        <taxon>Negativicutes</taxon>
        <taxon>Acidaminococcales</taxon>
        <taxon>Acidaminococcaceae</taxon>
        <taxon>Phascolarctobacterium</taxon>
    </lineage>
</organism>
<dbReference type="Proteomes" id="UP000004923">
    <property type="component" value="Unassembled WGS sequence"/>
</dbReference>
<dbReference type="CDD" id="cd03789">
    <property type="entry name" value="GT9_LPS_heptosyltransferase"/>
    <property type="match status" value="1"/>
</dbReference>
<dbReference type="SUPFAM" id="SSF53756">
    <property type="entry name" value="UDP-Glycosyltransferase/glycogen phosphorylase"/>
    <property type="match status" value="1"/>
</dbReference>
<evidence type="ECO:0000256" key="2">
    <source>
        <dbReference type="ARBA" id="ARBA00022679"/>
    </source>
</evidence>
<keyword evidence="4" id="KW-1185">Reference proteome</keyword>
<dbReference type="GO" id="GO:0008713">
    <property type="term" value="F:ADP-heptose-lipopolysaccharide heptosyltransferase activity"/>
    <property type="evidence" value="ECO:0007669"/>
    <property type="project" value="TreeGrafter"/>
</dbReference>
<accession>E8LEF8</accession>
<reference evidence="3 4" key="1">
    <citation type="submission" date="2011-01" db="EMBL/GenBank/DDBJ databases">
        <authorList>
            <person name="Weinstock G."/>
            <person name="Sodergren E."/>
            <person name="Clifton S."/>
            <person name="Fulton L."/>
            <person name="Fulton B."/>
            <person name="Courtney L."/>
            <person name="Fronick C."/>
            <person name="Harrison M."/>
            <person name="Strong C."/>
            <person name="Farmer C."/>
            <person name="Delahaunty K."/>
            <person name="Markovic C."/>
            <person name="Hall O."/>
            <person name="Minx P."/>
            <person name="Tomlinson C."/>
            <person name="Mitreva M."/>
            <person name="Hou S."/>
            <person name="Chen J."/>
            <person name="Wollam A."/>
            <person name="Pepin K.H."/>
            <person name="Johnson M."/>
            <person name="Bhonagiri V."/>
            <person name="Zhang X."/>
            <person name="Suruliraj S."/>
            <person name="Warren W."/>
            <person name="Chinwalla A."/>
            <person name="Mardis E.R."/>
            <person name="Wilson R.K."/>
        </authorList>
    </citation>
    <scope>NUCLEOTIDE SEQUENCE [LARGE SCALE GENOMIC DNA]</scope>
    <source>
        <strain evidence="3 4">YIT 12067</strain>
    </source>
</reference>
<dbReference type="Pfam" id="PF01075">
    <property type="entry name" value="Glyco_transf_9"/>
    <property type="match status" value="1"/>
</dbReference>
<dbReference type="InterPro" id="IPR002201">
    <property type="entry name" value="Glyco_trans_9"/>
</dbReference>
<dbReference type="HOGENOM" id="CLU_038371_0_0_9"/>
<dbReference type="AlphaFoldDB" id="E8LEF8"/>
<sequence length="348" mass="38861">MAQAVELNGKKILVTFLMHLGDLTLTTPFIHALRKAAPDAHITFLADEKLKDVVLHNPYLDEVITIDKKGKDNSLLALMACARRLSKMDFDVLINLHPNERCSFIDAFTKVKLRCGTTHTMFKPLWDVFTPLNRKIHAADMYLDVLTQLGVKKLEHNGLEIFPSEEYQQHADEFWREHGVFASDKLVGFNIGSAVVTKRWAPERFAKVADILAEKGYKPVFFGGTMDEEMVQEAVSFMKTTPVVATGCFRIGELAAAMRRCSLVITNDSGPMHVAISQKVPIVAMYGPSSPKLYGPYTKDATIVTALPPCPGCADGMKHKCDDMQCMTRLTVEQVVQAAEQMLEQKEK</sequence>
<dbReference type="InterPro" id="IPR051199">
    <property type="entry name" value="LPS_LOS_Heptosyltrfase"/>
</dbReference>
<dbReference type="OrthoDB" id="9768048at2"/>
<keyword evidence="2 3" id="KW-0808">Transferase</keyword>
<protein>
    <submittedName>
        <fullName evidence="3">Putative lipopolysaccharide heptosyltransferase II</fullName>
    </submittedName>
</protein>
<evidence type="ECO:0000256" key="1">
    <source>
        <dbReference type="ARBA" id="ARBA00022676"/>
    </source>
</evidence>
<evidence type="ECO:0000313" key="3">
    <source>
        <dbReference type="EMBL" id="EFY04758.1"/>
    </source>
</evidence>
<evidence type="ECO:0000313" key="4">
    <source>
        <dbReference type="Proteomes" id="UP000004923"/>
    </source>
</evidence>
<comment type="caution">
    <text evidence="3">The sequence shown here is derived from an EMBL/GenBank/DDBJ whole genome shotgun (WGS) entry which is preliminary data.</text>
</comment>
<dbReference type="eggNOG" id="COG0859">
    <property type="taxonomic scope" value="Bacteria"/>
</dbReference>
<dbReference type="EMBL" id="AEVN01000051">
    <property type="protein sequence ID" value="EFY04758.1"/>
    <property type="molecule type" value="Genomic_DNA"/>
</dbReference>
<keyword evidence="1" id="KW-0328">Glycosyltransferase</keyword>
<dbReference type="PANTHER" id="PTHR30160:SF1">
    <property type="entry name" value="LIPOPOLYSACCHARIDE 1,2-N-ACETYLGLUCOSAMINETRANSFERASE-RELATED"/>
    <property type="match status" value="1"/>
</dbReference>
<dbReference type="RefSeq" id="WP_009145601.1">
    <property type="nucleotide sequence ID" value="NZ_GL830888.1"/>
</dbReference>
<dbReference type="PANTHER" id="PTHR30160">
    <property type="entry name" value="TETRAACYLDISACCHARIDE 4'-KINASE-RELATED"/>
    <property type="match status" value="1"/>
</dbReference>
<dbReference type="GO" id="GO:0005829">
    <property type="term" value="C:cytosol"/>
    <property type="evidence" value="ECO:0007669"/>
    <property type="project" value="TreeGrafter"/>
</dbReference>
<gene>
    <name evidence="3" type="ORF">HMPREF9443_01242</name>
</gene>
<name>E8LEF8_9FIRM</name>
<dbReference type="Gene3D" id="3.40.50.2000">
    <property type="entry name" value="Glycogen Phosphorylase B"/>
    <property type="match status" value="2"/>
</dbReference>
<proteinExistence type="predicted"/>
<dbReference type="GO" id="GO:0009244">
    <property type="term" value="P:lipopolysaccharide core region biosynthetic process"/>
    <property type="evidence" value="ECO:0007669"/>
    <property type="project" value="TreeGrafter"/>
</dbReference>